<feature type="region of interest" description="Disordered" evidence="1">
    <location>
        <begin position="62"/>
        <end position="97"/>
    </location>
</feature>
<accession>A0A9D1DTX0</accession>
<evidence type="ECO:0000256" key="1">
    <source>
        <dbReference type="SAM" id="MobiDB-lite"/>
    </source>
</evidence>
<organism evidence="2 3">
    <name type="scientific">Candidatus Onthousia excrementipullorum</name>
    <dbReference type="NCBI Taxonomy" id="2840884"/>
    <lineage>
        <taxon>Bacteria</taxon>
        <taxon>Bacillati</taxon>
        <taxon>Bacillota</taxon>
        <taxon>Bacilli</taxon>
        <taxon>Candidatus Onthousia</taxon>
    </lineage>
</organism>
<protein>
    <submittedName>
        <fullName evidence="2">Uncharacterized protein</fullName>
    </submittedName>
</protein>
<dbReference type="Pfam" id="PF14181">
    <property type="entry name" value="YqfQ"/>
    <property type="match status" value="1"/>
</dbReference>
<evidence type="ECO:0000313" key="3">
    <source>
        <dbReference type="Proteomes" id="UP000824232"/>
    </source>
</evidence>
<proteinExistence type="predicted"/>
<dbReference type="AlphaFoldDB" id="A0A9D1DTX0"/>
<gene>
    <name evidence="2" type="ORF">IAB38_02640</name>
</gene>
<reference evidence="2" key="2">
    <citation type="journal article" date="2021" name="PeerJ">
        <title>Extensive microbial diversity within the chicken gut microbiome revealed by metagenomics and culture.</title>
        <authorList>
            <person name="Gilroy R."/>
            <person name="Ravi A."/>
            <person name="Getino M."/>
            <person name="Pursley I."/>
            <person name="Horton D.L."/>
            <person name="Alikhan N.F."/>
            <person name="Baker D."/>
            <person name="Gharbi K."/>
            <person name="Hall N."/>
            <person name="Watson M."/>
            <person name="Adriaenssens E.M."/>
            <person name="Foster-Nyarko E."/>
            <person name="Jarju S."/>
            <person name="Secka A."/>
            <person name="Antonio M."/>
            <person name="Oren A."/>
            <person name="Chaudhuri R.R."/>
            <person name="La Ragione R."/>
            <person name="Hildebrand F."/>
            <person name="Pallen M.J."/>
        </authorList>
    </citation>
    <scope>NUCLEOTIDE SEQUENCE</scope>
    <source>
        <strain evidence="2">CHK184-20233</strain>
    </source>
</reference>
<sequence length="97" mass="11282">MYNQYNMGMPNYMPRRGINWNNILNNTQRTLGIINQAIPIVYQVKPLLSNARTLFRVASAINSNDEKRNEQTDDTNYSDNVSYEETKKDSNGPIFYL</sequence>
<reference evidence="2" key="1">
    <citation type="submission" date="2020-10" db="EMBL/GenBank/DDBJ databases">
        <authorList>
            <person name="Gilroy R."/>
        </authorList>
    </citation>
    <scope>NUCLEOTIDE SEQUENCE</scope>
    <source>
        <strain evidence="2">CHK184-20233</strain>
    </source>
</reference>
<name>A0A9D1DTX0_9FIRM</name>
<dbReference type="InterPro" id="IPR025571">
    <property type="entry name" value="YqfQ"/>
</dbReference>
<comment type="caution">
    <text evidence="2">The sequence shown here is derived from an EMBL/GenBank/DDBJ whole genome shotgun (WGS) entry which is preliminary data.</text>
</comment>
<dbReference type="Proteomes" id="UP000824232">
    <property type="component" value="Unassembled WGS sequence"/>
</dbReference>
<dbReference type="EMBL" id="DVHC01000027">
    <property type="protein sequence ID" value="HIR58925.1"/>
    <property type="molecule type" value="Genomic_DNA"/>
</dbReference>
<evidence type="ECO:0000313" key="2">
    <source>
        <dbReference type="EMBL" id="HIR58925.1"/>
    </source>
</evidence>
<feature type="compositionally biased region" description="Polar residues" evidence="1">
    <location>
        <begin position="74"/>
        <end position="83"/>
    </location>
</feature>